<organism evidence="3 4">
    <name type="scientific">Catenuloplanes niger</name>
    <dbReference type="NCBI Taxonomy" id="587534"/>
    <lineage>
        <taxon>Bacteria</taxon>
        <taxon>Bacillati</taxon>
        <taxon>Actinomycetota</taxon>
        <taxon>Actinomycetes</taxon>
        <taxon>Micromonosporales</taxon>
        <taxon>Micromonosporaceae</taxon>
        <taxon>Catenuloplanes</taxon>
    </lineage>
</organism>
<dbReference type="InterPro" id="IPR017927">
    <property type="entry name" value="FAD-bd_FR_type"/>
</dbReference>
<dbReference type="AlphaFoldDB" id="A0AAE4CR35"/>
<reference evidence="3 4" key="1">
    <citation type="submission" date="2023-07" db="EMBL/GenBank/DDBJ databases">
        <title>Sequencing the genomes of 1000 actinobacteria strains.</title>
        <authorList>
            <person name="Klenk H.-P."/>
        </authorList>
    </citation>
    <scope>NUCLEOTIDE SEQUENCE [LARGE SCALE GENOMIC DNA]</scope>
    <source>
        <strain evidence="3 4">DSM 44711</strain>
    </source>
</reference>
<dbReference type="Pfam" id="PF04954">
    <property type="entry name" value="SIP"/>
    <property type="match status" value="1"/>
</dbReference>
<dbReference type="Gene3D" id="2.40.30.10">
    <property type="entry name" value="Translation factors"/>
    <property type="match status" value="1"/>
</dbReference>
<proteinExistence type="predicted"/>
<dbReference type="EMBL" id="JAVDYC010000001">
    <property type="protein sequence ID" value="MDR7322391.1"/>
    <property type="molecule type" value="Genomic_DNA"/>
</dbReference>
<dbReference type="InterPro" id="IPR013113">
    <property type="entry name" value="SIP_FAD-bd"/>
</dbReference>
<dbReference type="PANTHER" id="PTHR30157:SF0">
    <property type="entry name" value="NADPH-DEPENDENT FERRIC-CHELATE REDUCTASE"/>
    <property type="match status" value="1"/>
</dbReference>
<dbReference type="InterPro" id="IPR039261">
    <property type="entry name" value="FNR_nucleotide-bd"/>
</dbReference>
<accession>A0AAE4CR35</accession>
<protein>
    <submittedName>
        <fullName evidence="3">NADPH-dependent ferric siderophore reductase</fullName>
    </submittedName>
</protein>
<name>A0AAE4CR35_9ACTN</name>
<dbReference type="CDD" id="cd06193">
    <property type="entry name" value="siderophore_interacting"/>
    <property type="match status" value="1"/>
</dbReference>
<feature type="compositionally biased region" description="Low complexity" evidence="1">
    <location>
        <begin position="253"/>
        <end position="262"/>
    </location>
</feature>
<comment type="caution">
    <text evidence="3">The sequence shown here is derived from an EMBL/GenBank/DDBJ whole genome shotgun (WGS) entry which is preliminary data.</text>
</comment>
<feature type="region of interest" description="Disordered" evidence="1">
    <location>
        <begin position="252"/>
        <end position="274"/>
    </location>
</feature>
<evidence type="ECO:0000313" key="3">
    <source>
        <dbReference type="EMBL" id="MDR7322391.1"/>
    </source>
</evidence>
<feature type="region of interest" description="Disordered" evidence="1">
    <location>
        <begin position="333"/>
        <end position="400"/>
    </location>
</feature>
<dbReference type="Pfam" id="PF08021">
    <property type="entry name" value="FAD_binding_9"/>
    <property type="match status" value="1"/>
</dbReference>
<gene>
    <name evidence="3" type="ORF">J2S44_002641</name>
</gene>
<dbReference type="InterPro" id="IPR007037">
    <property type="entry name" value="SIP_rossman_dom"/>
</dbReference>
<sequence length="420" mass="45912">MSAARFKVRKPVDPHVLMLDVLGREQVSPNMMRVSFGGDGLNRFTYQGFDQWFRLFLPRPGQETLKLPTRTSALWYAQYLATPRAKRPYVRCYTVRNADPYRLDVDFVMHTEPDGSCGPAADFARNAVPGQRVGLLDQGVGYHPRHEHDWTLLVADETGLPAVAGICRSLPAGARGLALVEIPSAADAQDFPVPDGVTLRWIARDGHGVPAAWRWTCCASRCCRTVPATPTWSASPHWPPAGAGTWSRTAVCPRPTSTSSATGGRGTPPGEDCAKARAPRAFVDVWCGQERVIAAVFFDEPSITWPPVLISMRRGLAVSATGMVSVSTPSCQVAAMRSRSRPSPSERRRSNVPVARSRRSHWTSASVRGDRSARIVSTRPSTSTCTEPGSMPARSQCRTKWSPERYRSIGIAIAVPPPNI</sequence>
<dbReference type="InterPro" id="IPR017938">
    <property type="entry name" value="Riboflavin_synthase-like_b-brl"/>
</dbReference>
<dbReference type="SUPFAM" id="SSF63380">
    <property type="entry name" value="Riboflavin synthase domain-like"/>
    <property type="match status" value="1"/>
</dbReference>
<keyword evidence="4" id="KW-1185">Reference proteome</keyword>
<feature type="compositionally biased region" description="Polar residues" evidence="1">
    <location>
        <begin position="378"/>
        <end position="387"/>
    </location>
</feature>
<dbReference type="PROSITE" id="PS51384">
    <property type="entry name" value="FAD_FR"/>
    <property type="match status" value="1"/>
</dbReference>
<dbReference type="Gene3D" id="3.40.50.80">
    <property type="entry name" value="Nucleotide-binding domain of ferredoxin-NADP reductase (FNR) module"/>
    <property type="match status" value="1"/>
</dbReference>
<evidence type="ECO:0000259" key="2">
    <source>
        <dbReference type="PROSITE" id="PS51384"/>
    </source>
</evidence>
<feature type="domain" description="FAD-binding FR-type" evidence="2">
    <location>
        <begin position="14"/>
        <end position="145"/>
    </location>
</feature>
<evidence type="ECO:0000313" key="4">
    <source>
        <dbReference type="Proteomes" id="UP001183629"/>
    </source>
</evidence>
<dbReference type="Proteomes" id="UP001183629">
    <property type="component" value="Unassembled WGS sequence"/>
</dbReference>
<dbReference type="PANTHER" id="PTHR30157">
    <property type="entry name" value="FERRIC REDUCTASE, NADPH-DEPENDENT"/>
    <property type="match status" value="1"/>
</dbReference>
<dbReference type="GO" id="GO:0016491">
    <property type="term" value="F:oxidoreductase activity"/>
    <property type="evidence" value="ECO:0007669"/>
    <property type="project" value="InterPro"/>
</dbReference>
<dbReference type="InterPro" id="IPR039374">
    <property type="entry name" value="SIP_fam"/>
</dbReference>
<evidence type="ECO:0000256" key="1">
    <source>
        <dbReference type="SAM" id="MobiDB-lite"/>
    </source>
</evidence>